<keyword evidence="1" id="KW-0805">Transcription regulation</keyword>
<feature type="domain" description="HTH araC/xylS-type" evidence="4">
    <location>
        <begin position="42"/>
        <end position="80"/>
    </location>
</feature>
<dbReference type="AlphaFoldDB" id="A0A9D1ESE9"/>
<dbReference type="GO" id="GO:0003700">
    <property type="term" value="F:DNA-binding transcription factor activity"/>
    <property type="evidence" value="ECO:0007669"/>
    <property type="project" value="InterPro"/>
</dbReference>
<dbReference type="EMBL" id="DVIQ01000026">
    <property type="protein sequence ID" value="HIS31019.1"/>
    <property type="molecule type" value="Genomic_DNA"/>
</dbReference>
<dbReference type="InterPro" id="IPR009057">
    <property type="entry name" value="Homeodomain-like_sf"/>
</dbReference>
<sequence>MEWPAIKKAAKWRTKGCRNHYEQAANICLKGAGNRPFVAPYEAEKSVLEIARETGFGTSSYLCKLFKQKRHITPNQYRGYRRERRSPGSEAAEVLKTPGFTALPGDSASGTAESGVHTGSDKGQSRQRT</sequence>
<comment type="caution">
    <text evidence="5">The sequence shown here is derived from an EMBL/GenBank/DDBJ whole genome shotgun (WGS) entry which is preliminary data.</text>
</comment>
<evidence type="ECO:0000259" key="4">
    <source>
        <dbReference type="PROSITE" id="PS01124"/>
    </source>
</evidence>
<dbReference type="Proteomes" id="UP000823935">
    <property type="component" value="Unassembled WGS sequence"/>
</dbReference>
<evidence type="ECO:0000256" key="1">
    <source>
        <dbReference type="ARBA" id="ARBA00023015"/>
    </source>
</evidence>
<feature type="region of interest" description="Disordered" evidence="3">
    <location>
        <begin position="76"/>
        <end position="129"/>
    </location>
</feature>
<dbReference type="InterPro" id="IPR018060">
    <property type="entry name" value="HTH_AraC"/>
</dbReference>
<gene>
    <name evidence="5" type="ORF">IAB44_05640</name>
</gene>
<dbReference type="SUPFAM" id="SSF46689">
    <property type="entry name" value="Homeodomain-like"/>
    <property type="match status" value="1"/>
</dbReference>
<name>A0A9D1ESE9_9FIRM</name>
<reference evidence="5" key="1">
    <citation type="submission" date="2020-10" db="EMBL/GenBank/DDBJ databases">
        <authorList>
            <person name="Gilroy R."/>
        </authorList>
    </citation>
    <scope>NUCLEOTIDE SEQUENCE</scope>
    <source>
        <strain evidence="5">CHK190-19873</strain>
    </source>
</reference>
<feature type="compositionally biased region" description="Basic and acidic residues" evidence="3">
    <location>
        <begin position="119"/>
        <end position="129"/>
    </location>
</feature>
<protein>
    <submittedName>
        <fullName evidence="5">AraC family transcriptional regulator</fullName>
    </submittedName>
</protein>
<evidence type="ECO:0000313" key="5">
    <source>
        <dbReference type="EMBL" id="HIS31019.1"/>
    </source>
</evidence>
<keyword evidence="2" id="KW-0804">Transcription</keyword>
<accession>A0A9D1ESE9</accession>
<dbReference type="GO" id="GO:0043565">
    <property type="term" value="F:sequence-specific DNA binding"/>
    <property type="evidence" value="ECO:0007669"/>
    <property type="project" value="InterPro"/>
</dbReference>
<dbReference type="Gene3D" id="1.10.10.60">
    <property type="entry name" value="Homeodomain-like"/>
    <property type="match status" value="1"/>
</dbReference>
<reference evidence="5" key="2">
    <citation type="journal article" date="2021" name="PeerJ">
        <title>Extensive microbial diversity within the chicken gut microbiome revealed by metagenomics and culture.</title>
        <authorList>
            <person name="Gilroy R."/>
            <person name="Ravi A."/>
            <person name="Getino M."/>
            <person name="Pursley I."/>
            <person name="Horton D.L."/>
            <person name="Alikhan N.F."/>
            <person name="Baker D."/>
            <person name="Gharbi K."/>
            <person name="Hall N."/>
            <person name="Watson M."/>
            <person name="Adriaenssens E.M."/>
            <person name="Foster-Nyarko E."/>
            <person name="Jarju S."/>
            <person name="Secka A."/>
            <person name="Antonio M."/>
            <person name="Oren A."/>
            <person name="Chaudhuri R.R."/>
            <person name="La Ragione R."/>
            <person name="Hildebrand F."/>
            <person name="Pallen M.J."/>
        </authorList>
    </citation>
    <scope>NUCLEOTIDE SEQUENCE</scope>
    <source>
        <strain evidence="5">CHK190-19873</strain>
    </source>
</reference>
<dbReference type="PROSITE" id="PS01124">
    <property type="entry name" value="HTH_ARAC_FAMILY_2"/>
    <property type="match status" value="1"/>
</dbReference>
<proteinExistence type="predicted"/>
<organism evidence="5 6">
    <name type="scientific">Candidatus Limivivens intestinipullorum</name>
    <dbReference type="NCBI Taxonomy" id="2840858"/>
    <lineage>
        <taxon>Bacteria</taxon>
        <taxon>Bacillati</taxon>
        <taxon>Bacillota</taxon>
        <taxon>Clostridia</taxon>
        <taxon>Lachnospirales</taxon>
        <taxon>Lachnospiraceae</taxon>
        <taxon>Lachnospiraceae incertae sedis</taxon>
        <taxon>Candidatus Limivivens</taxon>
    </lineage>
</organism>
<evidence type="ECO:0000256" key="2">
    <source>
        <dbReference type="ARBA" id="ARBA00023163"/>
    </source>
</evidence>
<evidence type="ECO:0000256" key="3">
    <source>
        <dbReference type="SAM" id="MobiDB-lite"/>
    </source>
</evidence>
<evidence type="ECO:0000313" key="6">
    <source>
        <dbReference type="Proteomes" id="UP000823935"/>
    </source>
</evidence>